<feature type="chain" id="PRO_5012873136" evidence="1">
    <location>
        <begin position="20"/>
        <end position="543"/>
    </location>
</feature>
<sequence length="543" mass="64631">MIKKLLIIVVFMLFSVAQAQEKVTEEMLKEQEQLCVDKYDIERIEKDIHSFIDTLSIKEIKKRLKTNFNYIVNNKDTIIKQLQYYRVAEDNRFERDTKHYTLEEERYEKKKNIKSTLVNNNHLHYRDTVQNGAYFEQLFKDNASSLKNKVRNNGATVFKFSSEKTIQPYYSLNQHSEKELKIRNIYYHDGTVNNTPTSIPSHSFPLNSIPIDQMKHVDSIQLEFKIKYVSKIDTIHFNKSDIGVKKGNFKLLKMEKNYVEYETPNDYYPYHKGSILEKVFYTSEGKVLENEYSLSNISLKTLEEDYKGRLNYRKINYEYVKDATTKKQIFRILKYLSLKYINADIKNSKKERVLVKGNVNALTLYLENRRDTITFLATLKNEAPVTKLYTHKLENKTEFIDKNGKIITSIPYPISFYYSSVLDEHSKNIFFTDTKRVKDRTYYFLNKEQQQINEIPYDIIQFLCPSIIVVEEKNKEGYKLLSTQTNKLLSNKTFTRYFVMRFSDKRIYMYDSKNSYVLYDQNDELVTKNSTNVKSIRLVKEDY</sequence>
<feature type="signal peptide" evidence="1">
    <location>
        <begin position="1"/>
        <end position="19"/>
    </location>
</feature>
<evidence type="ECO:0000256" key="1">
    <source>
        <dbReference type="SAM" id="SignalP"/>
    </source>
</evidence>
<organism evidence="2 3">
    <name type="scientific">Tenacibaculum jejuense</name>
    <dbReference type="NCBI Taxonomy" id="584609"/>
    <lineage>
        <taxon>Bacteria</taxon>
        <taxon>Pseudomonadati</taxon>
        <taxon>Bacteroidota</taxon>
        <taxon>Flavobacteriia</taxon>
        <taxon>Flavobacteriales</taxon>
        <taxon>Flavobacteriaceae</taxon>
        <taxon>Tenacibaculum</taxon>
    </lineage>
</organism>
<dbReference type="RefSeq" id="WP_095072609.1">
    <property type="nucleotide sequence ID" value="NZ_LT899436.1"/>
</dbReference>
<dbReference type="Proteomes" id="UP000215214">
    <property type="component" value="Chromosome TJEJU"/>
</dbReference>
<accession>A0A238UCN2</accession>
<gene>
    <name evidence="2" type="ORF">TJEJU_2540</name>
</gene>
<proteinExistence type="predicted"/>
<dbReference type="KEGG" id="tje:TJEJU_2540"/>
<evidence type="ECO:0000313" key="2">
    <source>
        <dbReference type="EMBL" id="SNR16224.1"/>
    </source>
</evidence>
<dbReference type="OrthoDB" id="1392646at2"/>
<reference evidence="2 3" key="1">
    <citation type="submission" date="2017-07" db="EMBL/GenBank/DDBJ databases">
        <authorList>
            <person name="Sun Z.S."/>
            <person name="Albrecht U."/>
            <person name="Echele G."/>
            <person name="Lee C.C."/>
        </authorList>
    </citation>
    <scope>NUCLEOTIDE SEQUENCE [LARGE SCALE GENOMIC DNA]</scope>
    <source>
        <strain evidence="3">type strain: KCTC 22618</strain>
    </source>
</reference>
<name>A0A238UCN2_9FLAO</name>
<keyword evidence="1" id="KW-0732">Signal</keyword>
<keyword evidence="3" id="KW-1185">Reference proteome</keyword>
<protein>
    <submittedName>
        <fullName evidence="2">Uncharacterized protein</fullName>
    </submittedName>
</protein>
<evidence type="ECO:0000313" key="3">
    <source>
        <dbReference type="Proteomes" id="UP000215214"/>
    </source>
</evidence>
<dbReference type="AlphaFoldDB" id="A0A238UCN2"/>
<dbReference type="EMBL" id="LT899436">
    <property type="protein sequence ID" value="SNR16224.1"/>
    <property type="molecule type" value="Genomic_DNA"/>
</dbReference>